<comment type="caution">
    <text evidence="1">The sequence shown here is derived from an EMBL/GenBank/DDBJ whole genome shotgun (WGS) entry which is preliminary data.</text>
</comment>
<gene>
    <name evidence="1" type="ORF">CI088_00295</name>
</gene>
<dbReference type="AlphaFoldDB" id="A0A2W3ZVK0"/>
<evidence type="ECO:0000313" key="1">
    <source>
        <dbReference type="EMBL" id="PZL78244.1"/>
    </source>
</evidence>
<evidence type="ECO:0000313" key="2">
    <source>
        <dbReference type="Proteomes" id="UP000249828"/>
    </source>
</evidence>
<dbReference type="Proteomes" id="UP000249828">
    <property type="component" value="Unassembled WGS sequence"/>
</dbReference>
<organism evidence="1 2">
    <name type="scientific">Enterococcus plantarum</name>
    <dbReference type="NCBI Taxonomy" id="1077675"/>
    <lineage>
        <taxon>Bacteria</taxon>
        <taxon>Bacillati</taxon>
        <taxon>Bacillota</taxon>
        <taxon>Bacilli</taxon>
        <taxon>Lactobacillales</taxon>
        <taxon>Enterococcaceae</taxon>
        <taxon>Enterococcus</taxon>
    </lineage>
</organism>
<sequence length="128" mass="14083">MLVHNTGNFIRHIGDVRLLPGANELNTAQAEQFKTDMKNPLNAVLEKSGEIKILEPKKNGEDDKGGFIGLNANDAITAINDTVDLALLEKWLAEENGNKKRATVIKAIENQIEDIKNPPVDDIVDPED</sequence>
<dbReference type="RefSeq" id="WP_111246785.1">
    <property type="nucleotide sequence ID" value="NZ_PIEU01000001.1"/>
</dbReference>
<name>A0A2W3ZVK0_9ENTE</name>
<dbReference type="EMBL" id="PIEU01000001">
    <property type="protein sequence ID" value="PZL78244.1"/>
    <property type="molecule type" value="Genomic_DNA"/>
</dbReference>
<protein>
    <submittedName>
        <fullName evidence="1">Uncharacterized protein</fullName>
    </submittedName>
</protein>
<accession>A0A2W3ZVK0</accession>
<keyword evidence="2" id="KW-1185">Reference proteome</keyword>
<proteinExistence type="predicted"/>
<reference evidence="1 2" key="1">
    <citation type="submission" date="2017-11" db="EMBL/GenBank/DDBJ databases">
        <title>Draft genome sequence of Enterococcus plantarum TRW2 strain isolated from lettuce.</title>
        <authorList>
            <person name="Kim E.B."/>
            <person name="Marco M.L."/>
            <person name="Williams T.R."/>
            <person name="You I.H."/>
        </authorList>
    </citation>
    <scope>NUCLEOTIDE SEQUENCE [LARGE SCALE GENOMIC DNA]</scope>
    <source>
        <strain evidence="1 2">TRW2</strain>
    </source>
</reference>